<sequence length="79" mass="9248">MLWFFLMRAQRAERRGMYYTLRTVTAFDRPMGIFDTSALLKGTASLRRDVGDTEDFVRHLGQPDRAQRVFCLYSTLLLP</sequence>
<dbReference type="Proteomes" id="UP000653002">
    <property type="component" value="Unassembled WGS sequence"/>
</dbReference>
<proteinExistence type="predicted"/>
<accession>A0A8I0L910</accession>
<dbReference type="AlphaFoldDB" id="A0A8I0L910"/>
<dbReference type="EMBL" id="JAABFR010001657">
    <property type="protein sequence ID" value="MBD4338576.1"/>
    <property type="molecule type" value="Genomic_DNA"/>
</dbReference>
<feature type="non-terminal residue" evidence="1">
    <location>
        <position position="79"/>
    </location>
</feature>
<reference evidence="1" key="1">
    <citation type="submission" date="2020-01" db="EMBL/GenBank/DDBJ databases">
        <authorList>
            <person name="Richard D."/>
        </authorList>
    </citation>
    <scope>NUCLEOTIDE SEQUENCE</scope>
    <source>
        <strain evidence="1">JP541</strain>
    </source>
</reference>
<comment type="caution">
    <text evidence="1">The sequence shown here is derived from an EMBL/GenBank/DDBJ whole genome shotgun (WGS) entry which is preliminary data.</text>
</comment>
<organism evidence="1 2">
    <name type="scientific">Xanthomonas citri pv. citri</name>
    <dbReference type="NCBI Taxonomy" id="611301"/>
    <lineage>
        <taxon>Bacteria</taxon>
        <taxon>Pseudomonadati</taxon>
        <taxon>Pseudomonadota</taxon>
        <taxon>Gammaproteobacteria</taxon>
        <taxon>Lysobacterales</taxon>
        <taxon>Lysobacteraceae</taxon>
        <taxon>Xanthomonas</taxon>
    </lineage>
</organism>
<protein>
    <submittedName>
        <fullName evidence="1">Uncharacterized protein</fullName>
    </submittedName>
</protein>
<evidence type="ECO:0000313" key="1">
    <source>
        <dbReference type="EMBL" id="MBD4338576.1"/>
    </source>
</evidence>
<evidence type="ECO:0000313" key="2">
    <source>
        <dbReference type="Proteomes" id="UP000653002"/>
    </source>
</evidence>
<gene>
    <name evidence="1" type="ORF">GUH15_21475</name>
</gene>
<name>A0A8I0L910_XANCI</name>